<dbReference type="EMBL" id="JARKIE010000615">
    <property type="protein sequence ID" value="KAJ7624183.1"/>
    <property type="molecule type" value="Genomic_DNA"/>
</dbReference>
<name>A0AAD7FKF4_MYCRO</name>
<evidence type="ECO:0000313" key="2">
    <source>
        <dbReference type="Proteomes" id="UP001221757"/>
    </source>
</evidence>
<sequence>MRANASAMLAYLLPKSSPFKWLGRLEEDGAFVFANNMILMHRVGTGHFEVYWPASSVWIQIPPTTHLYPQRHEGTLIYRLILLGDSICYELGALIRRLHHRMANFEHYLVTEIPARYLIDDYEEEEEDYDLITIIEDA</sequence>
<organism evidence="1 2">
    <name type="scientific">Mycena rosella</name>
    <name type="common">Pink bonnet</name>
    <name type="synonym">Agaricus rosellus</name>
    <dbReference type="NCBI Taxonomy" id="1033263"/>
    <lineage>
        <taxon>Eukaryota</taxon>
        <taxon>Fungi</taxon>
        <taxon>Dikarya</taxon>
        <taxon>Basidiomycota</taxon>
        <taxon>Agaricomycotina</taxon>
        <taxon>Agaricomycetes</taxon>
        <taxon>Agaricomycetidae</taxon>
        <taxon>Agaricales</taxon>
        <taxon>Marasmiineae</taxon>
        <taxon>Mycenaceae</taxon>
        <taxon>Mycena</taxon>
    </lineage>
</organism>
<protein>
    <submittedName>
        <fullName evidence="1">Uncharacterized protein</fullName>
    </submittedName>
</protein>
<gene>
    <name evidence="1" type="ORF">B0H17DRAFT_1151312</name>
</gene>
<evidence type="ECO:0000313" key="1">
    <source>
        <dbReference type="EMBL" id="KAJ7624183.1"/>
    </source>
</evidence>
<proteinExistence type="predicted"/>
<comment type="caution">
    <text evidence="1">The sequence shown here is derived from an EMBL/GenBank/DDBJ whole genome shotgun (WGS) entry which is preliminary data.</text>
</comment>
<keyword evidence="2" id="KW-1185">Reference proteome</keyword>
<dbReference type="Proteomes" id="UP001221757">
    <property type="component" value="Unassembled WGS sequence"/>
</dbReference>
<accession>A0AAD7FKF4</accession>
<reference evidence="1" key="1">
    <citation type="submission" date="2023-03" db="EMBL/GenBank/DDBJ databases">
        <title>Massive genome expansion in bonnet fungi (Mycena s.s.) driven by repeated elements and novel gene families across ecological guilds.</title>
        <authorList>
            <consortium name="Lawrence Berkeley National Laboratory"/>
            <person name="Harder C.B."/>
            <person name="Miyauchi S."/>
            <person name="Viragh M."/>
            <person name="Kuo A."/>
            <person name="Thoen E."/>
            <person name="Andreopoulos B."/>
            <person name="Lu D."/>
            <person name="Skrede I."/>
            <person name="Drula E."/>
            <person name="Henrissat B."/>
            <person name="Morin E."/>
            <person name="Kohler A."/>
            <person name="Barry K."/>
            <person name="LaButti K."/>
            <person name="Morin E."/>
            <person name="Salamov A."/>
            <person name="Lipzen A."/>
            <person name="Mereny Z."/>
            <person name="Hegedus B."/>
            <person name="Baldrian P."/>
            <person name="Stursova M."/>
            <person name="Weitz H."/>
            <person name="Taylor A."/>
            <person name="Grigoriev I.V."/>
            <person name="Nagy L.G."/>
            <person name="Martin F."/>
            <person name="Kauserud H."/>
        </authorList>
    </citation>
    <scope>NUCLEOTIDE SEQUENCE</scope>
    <source>
        <strain evidence="1">CBHHK067</strain>
    </source>
</reference>
<dbReference type="AlphaFoldDB" id="A0AAD7FKF4"/>